<accession>A0ABZ0IID0</accession>
<organism evidence="2 3">
    <name type="scientific">Imperialibacter roseus</name>
    <dbReference type="NCBI Taxonomy" id="1324217"/>
    <lineage>
        <taxon>Bacteria</taxon>
        <taxon>Pseudomonadati</taxon>
        <taxon>Bacteroidota</taxon>
        <taxon>Cytophagia</taxon>
        <taxon>Cytophagales</taxon>
        <taxon>Flammeovirgaceae</taxon>
        <taxon>Imperialibacter</taxon>
    </lineage>
</organism>
<name>A0ABZ0IID0_9BACT</name>
<dbReference type="SUPFAM" id="SSF88723">
    <property type="entry name" value="PIN domain-like"/>
    <property type="match status" value="1"/>
</dbReference>
<proteinExistence type="predicted"/>
<dbReference type="CDD" id="cd09854">
    <property type="entry name" value="PIN_VapC-like"/>
    <property type="match status" value="1"/>
</dbReference>
<feature type="domain" description="PIN" evidence="1">
    <location>
        <begin position="3"/>
        <end position="117"/>
    </location>
</feature>
<evidence type="ECO:0000313" key="2">
    <source>
        <dbReference type="EMBL" id="WOK04783.1"/>
    </source>
</evidence>
<dbReference type="Proteomes" id="UP001302349">
    <property type="component" value="Chromosome"/>
</dbReference>
<dbReference type="Gene3D" id="3.40.50.1010">
    <property type="entry name" value="5'-nuclease"/>
    <property type="match status" value="1"/>
</dbReference>
<protein>
    <submittedName>
        <fullName evidence="2">PIN domain-containing protein</fullName>
    </submittedName>
</protein>
<sequence>MKTLIDANVLVAVLNKEYPVFSNAARVLSLAGKQGFELYATPMSLAIAFYFSSKKSGAVQAKKKLAILKEHILTAVIDDNAVNSALTNKSIHDFEDGMQYYAALEVGCRCIVTEDRDDFYYSTIDVVSCEGFLKKYYFNT</sequence>
<dbReference type="RefSeq" id="WP_317487583.1">
    <property type="nucleotide sequence ID" value="NZ_CP136051.1"/>
</dbReference>
<dbReference type="InterPro" id="IPR029060">
    <property type="entry name" value="PIN-like_dom_sf"/>
</dbReference>
<dbReference type="Pfam" id="PF13470">
    <property type="entry name" value="PIN_3"/>
    <property type="match status" value="1"/>
</dbReference>
<keyword evidence="3" id="KW-1185">Reference proteome</keyword>
<evidence type="ECO:0000259" key="1">
    <source>
        <dbReference type="Pfam" id="PF13470"/>
    </source>
</evidence>
<evidence type="ECO:0000313" key="3">
    <source>
        <dbReference type="Proteomes" id="UP001302349"/>
    </source>
</evidence>
<reference evidence="2 3" key="1">
    <citation type="journal article" date="2023" name="Microbiol. Resour. Announc.">
        <title>Complete Genome Sequence of Imperialibacter roseus strain P4T.</title>
        <authorList>
            <person name="Tizabi D.R."/>
            <person name="Bachvaroff T."/>
            <person name="Hill R.T."/>
        </authorList>
    </citation>
    <scope>NUCLEOTIDE SEQUENCE [LARGE SCALE GENOMIC DNA]</scope>
    <source>
        <strain evidence="2 3">P4T</strain>
    </source>
</reference>
<gene>
    <name evidence="2" type="ORF">RT717_17005</name>
</gene>
<dbReference type="EMBL" id="CP136051">
    <property type="protein sequence ID" value="WOK04783.1"/>
    <property type="molecule type" value="Genomic_DNA"/>
</dbReference>
<dbReference type="InterPro" id="IPR002716">
    <property type="entry name" value="PIN_dom"/>
</dbReference>